<proteinExistence type="inferred from homology"/>
<evidence type="ECO:0000256" key="1">
    <source>
        <dbReference type="ARBA" id="ARBA00004323"/>
    </source>
</evidence>
<organism evidence="11 12">
    <name type="scientific">Saccoglossus kowalevskii</name>
    <name type="common">Acorn worm</name>
    <dbReference type="NCBI Taxonomy" id="10224"/>
    <lineage>
        <taxon>Eukaryota</taxon>
        <taxon>Metazoa</taxon>
        <taxon>Hemichordata</taxon>
        <taxon>Enteropneusta</taxon>
        <taxon>Harrimaniidae</taxon>
        <taxon>Saccoglossus</taxon>
    </lineage>
</organism>
<dbReference type="InterPro" id="IPR001675">
    <property type="entry name" value="Glyco_trans_29"/>
</dbReference>
<evidence type="ECO:0000256" key="7">
    <source>
        <dbReference type="ARBA" id="ARBA00022989"/>
    </source>
</evidence>
<keyword evidence="4" id="KW-0808">Transferase</keyword>
<evidence type="ECO:0000256" key="3">
    <source>
        <dbReference type="ARBA" id="ARBA00022676"/>
    </source>
</evidence>
<accession>A0ABM0MWK5</accession>
<evidence type="ECO:0000256" key="8">
    <source>
        <dbReference type="ARBA" id="ARBA00023034"/>
    </source>
</evidence>
<feature type="non-terminal residue" evidence="12">
    <location>
        <position position="1"/>
    </location>
</feature>
<evidence type="ECO:0000256" key="6">
    <source>
        <dbReference type="ARBA" id="ARBA00022968"/>
    </source>
</evidence>
<protein>
    <submittedName>
        <fullName evidence="12">CMP-N-acetylneuraminate-poly-alpha-2, 8-sialyltransferase-like</fullName>
    </submittedName>
</protein>
<dbReference type="PANTHER" id="PTHR11987:SF52">
    <property type="entry name" value="CMP-N-ACETYLNEURAMINATE-POLY-ALPHA-2, 8-SIALYLTRANSFERASE-LIKE ISOFORM X1"/>
    <property type="match status" value="1"/>
</dbReference>
<name>A0ABM0MWK5_SACKO</name>
<dbReference type="GeneID" id="102801736"/>
<evidence type="ECO:0000256" key="10">
    <source>
        <dbReference type="ARBA" id="ARBA00023180"/>
    </source>
</evidence>
<evidence type="ECO:0000313" key="12">
    <source>
        <dbReference type="RefSeq" id="XP_006824396.1"/>
    </source>
</evidence>
<keyword evidence="11" id="KW-1185">Reference proteome</keyword>
<keyword evidence="9" id="KW-0472">Membrane</keyword>
<comment type="subcellular location">
    <subcellularLocation>
        <location evidence="1">Golgi apparatus membrane</location>
        <topology evidence="1">Single-pass type II membrane protein</topology>
    </subcellularLocation>
</comment>
<evidence type="ECO:0000256" key="5">
    <source>
        <dbReference type="ARBA" id="ARBA00022692"/>
    </source>
</evidence>
<keyword evidence="8" id="KW-0333">Golgi apparatus</keyword>
<comment type="similarity">
    <text evidence="2">Belongs to the glycosyltransferase 29 family.</text>
</comment>
<keyword evidence="10" id="KW-0325">Glycoprotein</keyword>
<sequence>ENLTHNGLSSTSLIRMYPENISIEDMDLDQHNFKSTYQMPKQKSCAVVGNSGILLNSLCGEDIDSNDFVIRCNVPDVSNYVKDVGTKTNVTIVFQATMLYLYRLYLNGTIHDEVLTRLHLLNDTILWYPESFRSKNVPKNTAKAALKYLKTNFDLSFQFAITFDNQLTWRLRRILKVTTPTTGIRAIIGALSLCEHVNVYGFYPYALDLNGNNVSYHYYGPFLTVDEFDTKHNFSSEFQSLKILDNKNILRLVTNTCKS</sequence>
<evidence type="ECO:0000256" key="4">
    <source>
        <dbReference type="ARBA" id="ARBA00022679"/>
    </source>
</evidence>
<dbReference type="InterPro" id="IPR038578">
    <property type="entry name" value="GT29-like_sf"/>
</dbReference>
<dbReference type="RefSeq" id="XP_006824396.1">
    <property type="nucleotide sequence ID" value="XM_006824333.1"/>
</dbReference>
<keyword evidence="3" id="KW-0328">Glycosyltransferase</keyword>
<dbReference type="PANTHER" id="PTHR11987">
    <property type="entry name" value="ALPHA-2,8-SIALYLTRANSFERASE"/>
    <property type="match status" value="1"/>
</dbReference>
<keyword evidence="7" id="KW-1133">Transmembrane helix</keyword>
<gene>
    <name evidence="12" type="primary">LOC102801736</name>
</gene>
<keyword evidence="5" id="KW-0812">Transmembrane</keyword>
<dbReference type="CDD" id="cd23963">
    <property type="entry name" value="GT29_ST8SIA"/>
    <property type="match status" value="1"/>
</dbReference>
<dbReference type="InterPro" id="IPR050943">
    <property type="entry name" value="Glycosyltr_29_Sialyltrsf"/>
</dbReference>
<keyword evidence="6" id="KW-0735">Signal-anchor</keyword>
<evidence type="ECO:0000313" key="11">
    <source>
        <dbReference type="Proteomes" id="UP000694865"/>
    </source>
</evidence>
<evidence type="ECO:0000256" key="9">
    <source>
        <dbReference type="ARBA" id="ARBA00023136"/>
    </source>
</evidence>
<evidence type="ECO:0000256" key="2">
    <source>
        <dbReference type="ARBA" id="ARBA00006003"/>
    </source>
</evidence>
<dbReference type="Pfam" id="PF00777">
    <property type="entry name" value="Glyco_transf_29"/>
    <property type="match status" value="1"/>
</dbReference>
<reference evidence="12" key="1">
    <citation type="submission" date="2025-08" db="UniProtKB">
        <authorList>
            <consortium name="RefSeq"/>
        </authorList>
    </citation>
    <scope>IDENTIFICATION</scope>
    <source>
        <tissue evidence="12">Testes</tissue>
    </source>
</reference>
<dbReference type="Proteomes" id="UP000694865">
    <property type="component" value="Unplaced"/>
</dbReference>
<dbReference type="Gene3D" id="3.90.1480.20">
    <property type="entry name" value="Glycosyl transferase family 29"/>
    <property type="match status" value="1"/>
</dbReference>